<dbReference type="InterPro" id="IPR021454">
    <property type="entry name" value="DUF3105"/>
</dbReference>
<evidence type="ECO:0008006" key="3">
    <source>
        <dbReference type="Google" id="ProtNLM"/>
    </source>
</evidence>
<dbReference type="OrthoDB" id="164831at2"/>
<reference evidence="2" key="1">
    <citation type="submission" date="2016-06" db="EMBL/GenBank/DDBJ databases">
        <authorList>
            <person name="Varghese N."/>
            <person name="Submissions Spin"/>
        </authorList>
    </citation>
    <scope>NUCLEOTIDE SEQUENCE [LARGE SCALE GENOMIC DNA]</scope>
    <source>
        <strain evidence="2">DSM 44815</strain>
    </source>
</reference>
<dbReference type="Proteomes" id="UP000199385">
    <property type="component" value="Chromosome I"/>
</dbReference>
<evidence type="ECO:0000313" key="2">
    <source>
        <dbReference type="Proteomes" id="UP000199385"/>
    </source>
</evidence>
<keyword evidence="2" id="KW-1185">Reference proteome</keyword>
<dbReference type="STRING" id="261654.GA0070611_1708"/>
<protein>
    <recommendedName>
        <fullName evidence="3">DUF3105 domain-containing protein</fullName>
    </recommendedName>
</protein>
<gene>
    <name evidence="1" type="ORF">GA0070611_1708</name>
</gene>
<organism evidence="1 2">
    <name type="scientific">Micromonospora auratinigra</name>
    <dbReference type="NCBI Taxonomy" id="261654"/>
    <lineage>
        <taxon>Bacteria</taxon>
        <taxon>Bacillati</taxon>
        <taxon>Actinomycetota</taxon>
        <taxon>Actinomycetes</taxon>
        <taxon>Micromonosporales</taxon>
        <taxon>Micromonosporaceae</taxon>
        <taxon>Micromonospora</taxon>
    </lineage>
</organism>
<evidence type="ECO:0000313" key="1">
    <source>
        <dbReference type="EMBL" id="SBT41671.1"/>
    </source>
</evidence>
<proteinExistence type="predicted"/>
<accession>A0A1A8ZCZ5</accession>
<dbReference type="RefSeq" id="WP_157740260.1">
    <property type="nucleotide sequence ID" value="NZ_LT594323.1"/>
</dbReference>
<dbReference type="EMBL" id="LT594323">
    <property type="protein sequence ID" value="SBT41671.1"/>
    <property type="molecule type" value="Genomic_DNA"/>
</dbReference>
<name>A0A1A8ZCZ5_9ACTN</name>
<dbReference type="PATRIC" id="fig|261654.4.peg.1735"/>
<sequence>MSRRWWGTLVSAIVTTLGVVTMSSLGFGVVLGLAAEDSALPCDRLPGTAQPFEGNRHIPYEGAPHEPYRTVPPTSGPHSPRVVIPGIYRDPVPEELQVHVLEHGHVLIQYARDVPAADVRALERIGRRHPRDTVVAPYPPLGHGIGLTGWQRLQRLDAVDERAVEEFVTRVAGRYDHGWQHGATDCVSR</sequence>
<dbReference type="Pfam" id="PF11303">
    <property type="entry name" value="DUF3105"/>
    <property type="match status" value="1"/>
</dbReference>
<dbReference type="AlphaFoldDB" id="A0A1A8ZCZ5"/>